<accession>A0ABR5A500</accession>
<dbReference type="RefSeq" id="WP_041062073.1">
    <property type="nucleotide sequence ID" value="NZ_JXAL01000014.1"/>
</dbReference>
<dbReference type="InterPro" id="IPR012312">
    <property type="entry name" value="Hemerythrin-like"/>
</dbReference>
<comment type="caution">
    <text evidence="2">The sequence shown here is derived from an EMBL/GenBank/DDBJ whole genome shotgun (WGS) entry which is preliminary data.</text>
</comment>
<evidence type="ECO:0000313" key="2">
    <source>
        <dbReference type="EMBL" id="KIL36103.1"/>
    </source>
</evidence>
<evidence type="ECO:0000313" key="3">
    <source>
        <dbReference type="Proteomes" id="UP000054526"/>
    </source>
</evidence>
<proteinExistence type="predicted"/>
<dbReference type="Gene3D" id="1.20.120.520">
    <property type="entry name" value="nmb1532 protein domain like"/>
    <property type="match status" value="1"/>
</dbReference>
<protein>
    <recommendedName>
        <fullName evidence="1">Hemerythrin-like domain-containing protein</fullName>
    </recommendedName>
</protein>
<keyword evidence="3" id="KW-1185">Reference proteome</keyword>
<dbReference type="EMBL" id="JXAL01000014">
    <property type="protein sequence ID" value="KIL36103.1"/>
    <property type="molecule type" value="Genomic_DNA"/>
</dbReference>
<dbReference type="Proteomes" id="UP000054526">
    <property type="component" value="Unassembled WGS sequence"/>
</dbReference>
<organism evidence="2 3">
    <name type="scientific">Cohnella kolymensis</name>
    <dbReference type="NCBI Taxonomy" id="1590652"/>
    <lineage>
        <taxon>Bacteria</taxon>
        <taxon>Bacillati</taxon>
        <taxon>Bacillota</taxon>
        <taxon>Bacilli</taxon>
        <taxon>Bacillales</taxon>
        <taxon>Paenibacillaceae</taxon>
        <taxon>Cohnella</taxon>
    </lineage>
</organism>
<name>A0ABR5A500_9BACL</name>
<feature type="domain" description="Hemerythrin-like" evidence="1">
    <location>
        <begin position="15"/>
        <end position="148"/>
    </location>
</feature>
<reference evidence="2 3" key="1">
    <citation type="submission" date="2014-12" db="EMBL/GenBank/DDBJ databases">
        <title>Draft genome sequence of Cohnella kolymensis strain B-2846.</title>
        <authorList>
            <person name="Karlyshev A.V."/>
            <person name="Kudryashova E.B."/>
        </authorList>
    </citation>
    <scope>NUCLEOTIDE SEQUENCE [LARGE SCALE GENOMIC DNA]</scope>
    <source>
        <strain evidence="2 3">VKM B-2846</strain>
    </source>
</reference>
<gene>
    <name evidence="2" type="ORF">SD71_08920</name>
</gene>
<dbReference type="Pfam" id="PF01814">
    <property type="entry name" value="Hemerythrin"/>
    <property type="match status" value="1"/>
</dbReference>
<evidence type="ECO:0000259" key="1">
    <source>
        <dbReference type="Pfam" id="PF01814"/>
    </source>
</evidence>
<sequence>MDNSNSALLDLYLTYDQWKEEHEALYARLLELCRLMKWNPSNYEYPDWDAHHRKVRNSFIPFMLDWQRHLSKERRTIYPIAKSLTCGGRIGPVAALEQDDRIAAQFYEEYQKVTKDGTSPEDALSRLLQVLMIIAEHFRVEDETVVPATDRLMEQLEYSSC</sequence>